<protein>
    <submittedName>
        <fullName evidence="2">Uncharacterized protein</fullName>
    </submittedName>
</protein>
<dbReference type="Proteomes" id="UP000077069">
    <property type="component" value="Unassembled WGS sequence"/>
</dbReference>
<organism evidence="2 3">
    <name type="scientific">Paraphaeosphaeria sporulosa</name>
    <dbReference type="NCBI Taxonomy" id="1460663"/>
    <lineage>
        <taxon>Eukaryota</taxon>
        <taxon>Fungi</taxon>
        <taxon>Dikarya</taxon>
        <taxon>Ascomycota</taxon>
        <taxon>Pezizomycotina</taxon>
        <taxon>Dothideomycetes</taxon>
        <taxon>Pleosporomycetidae</taxon>
        <taxon>Pleosporales</taxon>
        <taxon>Massarineae</taxon>
        <taxon>Didymosphaeriaceae</taxon>
        <taxon>Paraphaeosphaeria</taxon>
    </lineage>
</organism>
<proteinExistence type="predicted"/>
<reference evidence="2 3" key="1">
    <citation type="submission" date="2016-05" db="EMBL/GenBank/DDBJ databases">
        <title>Comparative analysis of secretome profiles of manganese(II)-oxidizing ascomycete fungi.</title>
        <authorList>
            <consortium name="DOE Joint Genome Institute"/>
            <person name="Zeiner C.A."/>
            <person name="Purvine S.O."/>
            <person name="Zink E.M."/>
            <person name="Wu S."/>
            <person name="Pasa-Tolic L."/>
            <person name="Chaput D.L."/>
            <person name="Haridas S."/>
            <person name="Grigoriev I.V."/>
            <person name="Santelli C.M."/>
            <person name="Hansel C.M."/>
        </authorList>
    </citation>
    <scope>NUCLEOTIDE SEQUENCE [LARGE SCALE GENOMIC DNA]</scope>
    <source>
        <strain evidence="2 3">AP3s5-JAC2a</strain>
    </source>
</reference>
<feature type="compositionally biased region" description="Pro residues" evidence="1">
    <location>
        <begin position="55"/>
        <end position="64"/>
    </location>
</feature>
<name>A0A177BT15_9PLEO</name>
<dbReference type="AlphaFoldDB" id="A0A177BT15"/>
<dbReference type="GeneID" id="28767005"/>
<keyword evidence="3" id="KW-1185">Reference proteome</keyword>
<sequence length="292" mass="31194">MDLSTILNPINSKTSDAQIITTSSLQTATFAMEAPRQASHLVHTAQDYHSGSPPASGPAPYHPEPPSRHPQPASRPRVSLATLQPYLTSIPALPDPLAEGRAKLELPHPGTGAALADYDYHCPSCIVPSPPCIVNGYVPLYRTRAWAACDRCHGNQPLLSSNPFSYESGLARCRESAAHRTLGHSSDSALSAYQGDAIMPAPPAAYPPLPEHFLHSDVRHTPGLYFGSDDEGGTQEQDQQREEPSRDGCGNAGAAGAGAAIPLEVVGNVTFGRWVSRYQAKGREEREFVSIG</sequence>
<gene>
    <name evidence="2" type="ORF">CC84DRAFT_1223736</name>
</gene>
<feature type="region of interest" description="Disordered" evidence="1">
    <location>
        <begin position="46"/>
        <end position="76"/>
    </location>
</feature>
<evidence type="ECO:0000313" key="2">
    <source>
        <dbReference type="EMBL" id="OAF98523.1"/>
    </source>
</evidence>
<dbReference type="EMBL" id="KV441568">
    <property type="protein sequence ID" value="OAF98523.1"/>
    <property type="molecule type" value="Genomic_DNA"/>
</dbReference>
<dbReference type="RefSeq" id="XP_018028889.1">
    <property type="nucleotide sequence ID" value="XM_018183519.1"/>
</dbReference>
<evidence type="ECO:0000256" key="1">
    <source>
        <dbReference type="SAM" id="MobiDB-lite"/>
    </source>
</evidence>
<evidence type="ECO:0000313" key="3">
    <source>
        <dbReference type="Proteomes" id="UP000077069"/>
    </source>
</evidence>
<feature type="region of interest" description="Disordered" evidence="1">
    <location>
        <begin position="224"/>
        <end position="254"/>
    </location>
</feature>
<dbReference type="InParanoid" id="A0A177BT15"/>
<accession>A0A177BT15</accession>